<dbReference type="OrthoDB" id="5325112at2759"/>
<dbReference type="GO" id="GO:0006914">
    <property type="term" value="P:autophagy"/>
    <property type="evidence" value="ECO:0007669"/>
    <property type="project" value="TreeGrafter"/>
</dbReference>
<feature type="region of interest" description="Disordered" evidence="1">
    <location>
        <begin position="66"/>
        <end position="85"/>
    </location>
</feature>
<protein>
    <submittedName>
        <fullName evidence="3">Vacuolar sorting 39 domain 2 protein</fullName>
    </submittedName>
</protein>
<dbReference type="Proteomes" id="UP000028821">
    <property type="component" value="Unassembled WGS sequence"/>
</dbReference>
<dbReference type="Pfam" id="PF10367">
    <property type="entry name" value="zf-Vps39_C"/>
    <property type="match status" value="1"/>
</dbReference>
<evidence type="ECO:0000313" key="3">
    <source>
        <dbReference type="EMBL" id="KFH18303.1"/>
    </source>
</evidence>
<feature type="non-terminal residue" evidence="3">
    <location>
        <position position="1"/>
    </location>
</feature>
<evidence type="ECO:0000256" key="1">
    <source>
        <dbReference type="SAM" id="MobiDB-lite"/>
    </source>
</evidence>
<dbReference type="InterPro" id="IPR019453">
    <property type="entry name" value="VPS39/TGFA1_Znf"/>
</dbReference>
<dbReference type="EMBL" id="AEXC02000028">
    <property type="protein sequence ID" value="KFH18303.1"/>
    <property type="molecule type" value="Genomic_DNA"/>
</dbReference>
<dbReference type="PANTHER" id="PTHR12894">
    <property type="entry name" value="CNH DOMAIN CONTAINING"/>
    <property type="match status" value="1"/>
</dbReference>
<reference evidence="3 4" key="1">
    <citation type="submission" date="2014-04" db="EMBL/GenBank/DDBJ databases">
        <authorList>
            <person name="Sibley D."/>
            <person name="Venepally P."/>
            <person name="Karamycheva S."/>
            <person name="Hadjithomas M."/>
            <person name="Khan A."/>
            <person name="Brunk B."/>
            <person name="Roos D."/>
            <person name="Caler E."/>
            <person name="Lorenzi H."/>
        </authorList>
    </citation>
    <scope>NUCLEOTIDE SEQUENCE [LARGE SCALE GENOMIC DNA]</scope>
    <source>
        <strain evidence="3 4">MAS</strain>
    </source>
</reference>
<evidence type="ECO:0000313" key="4">
    <source>
        <dbReference type="Proteomes" id="UP000028821"/>
    </source>
</evidence>
<dbReference type="GO" id="GO:0005737">
    <property type="term" value="C:cytoplasm"/>
    <property type="evidence" value="ECO:0007669"/>
    <property type="project" value="TreeGrafter"/>
</dbReference>
<dbReference type="GO" id="GO:0034058">
    <property type="term" value="P:endosomal vesicle fusion"/>
    <property type="evidence" value="ECO:0007669"/>
    <property type="project" value="TreeGrafter"/>
</dbReference>
<dbReference type="AlphaFoldDB" id="A0A086R0C1"/>
<comment type="caution">
    <text evidence="3">The sequence shown here is derived from an EMBL/GenBank/DDBJ whole genome shotgun (WGS) entry which is preliminary data.</text>
</comment>
<feature type="region of interest" description="Disordered" evidence="1">
    <location>
        <begin position="296"/>
        <end position="325"/>
    </location>
</feature>
<proteinExistence type="predicted"/>
<dbReference type="VEuPathDB" id="ToxoDB:TGMAS_315530"/>
<dbReference type="InterPro" id="IPR032914">
    <property type="entry name" value="Vam6/VPS39/TRAP1"/>
</dbReference>
<dbReference type="GO" id="GO:0016020">
    <property type="term" value="C:membrane"/>
    <property type="evidence" value="ECO:0007669"/>
    <property type="project" value="TreeGrafter"/>
</dbReference>
<name>A0A086R0C1_TOXGO</name>
<organism evidence="3 4">
    <name type="scientific">Toxoplasma gondii MAS</name>
    <dbReference type="NCBI Taxonomy" id="943118"/>
    <lineage>
        <taxon>Eukaryota</taxon>
        <taxon>Sar</taxon>
        <taxon>Alveolata</taxon>
        <taxon>Apicomplexa</taxon>
        <taxon>Conoidasida</taxon>
        <taxon>Coccidia</taxon>
        <taxon>Eucoccidiorida</taxon>
        <taxon>Eimeriorina</taxon>
        <taxon>Sarcocystidae</taxon>
        <taxon>Toxoplasma</taxon>
    </lineage>
</organism>
<sequence length="325" mass="35315">SPFAEESLDEPTSQVSNFFRSRVKVFLEQGDEEPSLFDCGVALSCACSPFQVDRARGHLAVSVPSSVPTRRGKNSAMTCRKVPTSSTPALRLGGLVPLPALGNPRRSVPSLSVSQFCGKAREGTSGVSADPGIRKAGPRRSACMLRALLQVLLRAWRQAAADPETASEDALTWKRSILNLLSKYGAHPDLEPSRVVRLLPDDWLLTEVADYFVASFRERLHDKLTATLQEQLSTVAYLHTYSDWARQRSSCFVITPERSCPVCTRRLGLTAFVAYPDGTCVHIQCAGDAVTLKPSQEPSAGSRQFDESSPFSVGASGHSTNFLLS</sequence>
<evidence type="ECO:0000259" key="2">
    <source>
        <dbReference type="Pfam" id="PF10367"/>
    </source>
</evidence>
<gene>
    <name evidence="3" type="ORF">TGMAS_315530</name>
</gene>
<accession>A0A086R0C1</accession>
<dbReference type="PANTHER" id="PTHR12894:SF27">
    <property type="entry name" value="TRANSFORMING GROWTH FACTOR-BETA RECEPTOR-ASSOCIATED PROTEIN 1"/>
    <property type="match status" value="1"/>
</dbReference>
<feature type="domain" description="Vacuolar sorting protein 39/Transforming growth factor beta receptor-associated zinc finger" evidence="2">
    <location>
        <begin position="249"/>
        <end position="286"/>
    </location>
</feature>